<sequence>MTMSVSKRFLKGISFLLDPPGTKNKNKQQNQSNHSFPPLHYLLILACALCDITASCFSRVDERRAASL</sequence>
<gene>
    <name evidence="1" type="ORF">EYF80_061135</name>
</gene>
<protein>
    <submittedName>
        <fullName evidence="1">Uncharacterized protein</fullName>
    </submittedName>
</protein>
<dbReference type="Proteomes" id="UP000314294">
    <property type="component" value="Unassembled WGS sequence"/>
</dbReference>
<dbReference type="AlphaFoldDB" id="A0A4Z2EIE5"/>
<dbReference type="EMBL" id="SRLO01006538">
    <property type="protein sequence ID" value="TNN28717.1"/>
    <property type="molecule type" value="Genomic_DNA"/>
</dbReference>
<proteinExistence type="predicted"/>
<accession>A0A4Z2EIE5</accession>
<reference evidence="1 2" key="1">
    <citation type="submission" date="2019-03" db="EMBL/GenBank/DDBJ databases">
        <title>First draft genome of Liparis tanakae, snailfish: a comprehensive survey of snailfish specific genes.</title>
        <authorList>
            <person name="Kim W."/>
            <person name="Song I."/>
            <person name="Jeong J.-H."/>
            <person name="Kim D."/>
            <person name="Kim S."/>
            <person name="Ryu S."/>
            <person name="Song J.Y."/>
            <person name="Lee S.K."/>
        </authorList>
    </citation>
    <scope>NUCLEOTIDE SEQUENCE [LARGE SCALE GENOMIC DNA]</scope>
    <source>
        <tissue evidence="1">Muscle</tissue>
    </source>
</reference>
<evidence type="ECO:0000313" key="2">
    <source>
        <dbReference type="Proteomes" id="UP000314294"/>
    </source>
</evidence>
<evidence type="ECO:0000313" key="1">
    <source>
        <dbReference type="EMBL" id="TNN28717.1"/>
    </source>
</evidence>
<name>A0A4Z2EIE5_9TELE</name>
<comment type="caution">
    <text evidence="1">The sequence shown here is derived from an EMBL/GenBank/DDBJ whole genome shotgun (WGS) entry which is preliminary data.</text>
</comment>
<organism evidence="1 2">
    <name type="scientific">Liparis tanakae</name>
    <name type="common">Tanaka's snailfish</name>
    <dbReference type="NCBI Taxonomy" id="230148"/>
    <lineage>
        <taxon>Eukaryota</taxon>
        <taxon>Metazoa</taxon>
        <taxon>Chordata</taxon>
        <taxon>Craniata</taxon>
        <taxon>Vertebrata</taxon>
        <taxon>Euteleostomi</taxon>
        <taxon>Actinopterygii</taxon>
        <taxon>Neopterygii</taxon>
        <taxon>Teleostei</taxon>
        <taxon>Neoteleostei</taxon>
        <taxon>Acanthomorphata</taxon>
        <taxon>Eupercaria</taxon>
        <taxon>Perciformes</taxon>
        <taxon>Cottioidei</taxon>
        <taxon>Cottales</taxon>
        <taxon>Liparidae</taxon>
        <taxon>Liparis</taxon>
    </lineage>
</organism>
<keyword evidence="2" id="KW-1185">Reference proteome</keyword>